<reference evidence="3 4" key="1">
    <citation type="submission" date="2024-10" db="EMBL/GenBank/DDBJ databases">
        <title>Updated reference genomes for cyclostephanoid diatoms.</title>
        <authorList>
            <person name="Roberts W.R."/>
            <person name="Alverson A.J."/>
        </authorList>
    </citation>
    <scope>NUCLEOTIDE SEQUENCE [LARGE SCALE GENOMIC DNA]</scope>
    <source>
        <strain evidence="3 4">AJA232-27</strain>
    </source>
</reference>
<evidence type="ECO:0000256" key="1">
    <source>
        <dbReference type="SAM" id="MobiDB-lite"/>
    </source>
</evidence>
<dbReference type="AlphaFoldDB" id="A0ABD3M6G9"/>
<feature type="transmembrane region" description="Helical" evidence="2">
    <location>
        <begin position="16"/>
        <end position="35"/>
    </location>
</feature>
<evidence type="ECO:0000313" key="3">
    <source>
        <dbReference type="EMBL" id="KAL3759640.1"/>
    </source>
</evidence>
<feature type="transmembrane region" description="Helical" evidence="2">
    <location>
        <begin position="47"/>
        <end position="67"/>
    </location>
</feature>
<protein>
    <submittedName>
        <fullName evidence="3">Uncharacterized protein</fullName>
    </submittedName>
</protein>
<evidence type="ECO:0000313" key="4">
    <source>
        <dbReference type="Proteomes" id="UP001530293"/>
    </source>
</evidence>
<feature type="transmembrane region" description="Helical" evidence="2">
    <location>
        <begin position="287"/>
        <end position="305"/>
    </location>
</feature>
<feature type="compositionally biased region" description="Basic and acidic residues" evidence="1">
    <location>
        <begin position="339"/>
        <end position="353"/>
    </location>
</feature>
<feature type="transmembrane region" description="Helical" evidence="2">
    <location>
        <begin position="92"/>
        <end position="113"/>
    </location>
</feature>
<accession>A0ABD3M6G9</accession>
<feature type="transmembrane region" description="Helical" evidence="2">
    <location>
        <begin position="154"/>
        <end position="177"/>
    </location>
</feature>
<keyword evidence="2" id="KW-1133">Transmembrane helix</keyword>
<name>A0ABD3M6G9_9STRA</name>
<organism evidence="3 4">
    <name type="scientific">Discostella pseudostelligera</name>
    <dbReference type="NCBI Taxonomy" id="259834"/>
    <lineage>
        <taxon>Eukaryota</taxon>
        <taxon>Sar</taxon>
        <taxon>Stramenopiles</taxon>
        <taxon>Ochrophyta</taxon>
        <taxon>Bacillariophyta</taxon>
        <taxon>Coscinodiscophyceae</taxon>
        <taxon>Thalassiosirophycidae</taxon>
        <taxon>Stephanodiscales</taxon>
        <taxon>Stephanodiscaceae</taxon>
        <taxon>Discostella</taxon>
    </lineage>
</organism>
<comment type="caution">
    <text evidence="3">The sequence shown here is derived from an EMBL/GenBank/DDBJ whole genome shotgun (WGS) entry which is preliminary data.</text>
</comment>
<sequence length="400" mass="45140">MTFIDTTHGRPSPGLIAGYSILCVISLICTAWAINLGRCRQHYRSFFSVRVLFPIALFILALENAALAASGRLYDSLIIEEGGNTSDFNSNLFIRAVLVLQAFEVPILLIVMFEITYLVHKRRSVNFCLMYFDDGVRVKNTAFMSFMLRNSIRALATALLILGLIADFQLFHSLFPLDDRAGTAGWWTLFTEEWDESSIHLLISLIPTAVLTVVSFYLSIMLWRSVFFFVFQHNLTRISKLGFVCNFVGRYSSDTYCDAIQSPWFYSFFGTLAMAVGQLFGTELYTVMSNAGMLVFIITILLLMAEVDKDIVKTDDIASFLVQVAQKGDRTRMSTFTQPRRDPPSRKEERQMNNDEPCAVLADNETENVPDVTSNDKDVNEIESMPNADDGNIPEVRGDE</sequence>
<feature type="region of interest" description="Disordered" evidence="1">
    <location>
        <begin position="331"/>
        <end position="400"/>
    </location>
</feature>
<proteinExistence type="predicted"/>
<keyword evidence="2" id="KW-0812">Transmembrane</keyword>
<dbReference type="EMBL" id="JALLBG020000199">
    <property type="protein sequence ID" value="KAL3759640.1"/>
    <property type="molecule type" value="Genomic_DNA"/>
</dbReference>
<feature type="transmembrane region" description="Helical" evidence="2">
    <location>
        <begin position="264"/>
        <end position="281"/>
    </location>
</feature>
<keyword evidence="2" id="KW-0472">Membrane</keyword>
<evidence type="ECO:0000256" key="2">
    <source>
        <dbReference type="SAM" id="Phobius"/>
    </source>
</evidence>
<dbReference type="Proteomes" id="UP001530293">
    <property type="component" value="Unassembled WGS sequence"/>
</dbReference>
<gene>
    <name evidence="3" type="ORF">ACHAWU_009787</name>
</gene>
<keyword evidence="4" id="KW-1185">Reference proteome</keyword>